<protein>
    <submittedName>
        <fullName evidence="5">Uncharacterized protein LOC109726781 isoform X1</fullName>
    </submittedName>
</protein>
<dbReference type="Proteomes" id="UP000515123">
    <property type="component" value="Linkage group 21"/>
</dbReference>
<keyword evidence="4" id="KW-1185">Reference proteome</keyword>
<keyword evidence="2" id="KW-0175">Coiled coil</keyword>
<gene>
    <name evidence="5" type="primary">LOC109726781</name>
</gene>
<accession>A0A6P5GWL6</accession>
<dbReference type="OrthoDB" id="276323at2759"/>
<evidence type="ECO:0000256" key="2">
    <source>
        <dbReference type="SAM" id="Coils"/>
    </source>
</evidence>
<dbReference type="PANTHER" id="PTHR12832">
    <property type="entry name" value="TESTIS-SPECIFIC PROTEIN PBS13 T-COMPLEX 11"/>
    <property type="match status" value="1"/>
</dbReference>
<feature type="coiled-coil region" evidence="2">
    <location>
        <begin position="205"/>
        <end position="268"/>
    </location>
</feature>
<proteinExistence type="inferred from homology"/>
<feature type="compositionally biased region" description="Low complexity" evidence="3">
    <location>
        <begin position="599"/>
        <end position="609"/>
    </location>
</feature>
<reference evidence="4" key="1">
    <citation type="journal article" date="2015" name="Nat. Genet.">
        <title>The pineapple genome and the evolution of CAM photosynthesis.</title>
        <authorList>
            <person name="Ming R."/>
            <person name="VanBuren R."/>
            <person name="Wai C.M."/>
            <person name="Tang H."/>
            <person name="Schatz M.C."/>
            <person name="Bowers J.E."/>
            <person name="Lyons E."/>
            <person name="Wang M.L."/>
            <person name="Chen J."/>
            <person name="Biggers E."/>
            <person name="Zhang J."/>
            <person name="Huang L."/>
            <person name="Zhang L."/>
            <person name="Miao W."/>
            <person name="Zhang J."/>
            <person name="Ye Z."/>
            <person name="Miao C."/>
            <person name="Lin Z."/>
            <person name="Wang H."/>
            <person name="Zhou H."/>
            <person name="Yim W.C."/>
            <person name="Priest H.D."/>
            <person name="Zheng C."/>
            <person name="Woodhouse M."/>
            <person name="Edger P.P."/>
            <person name="Guyot R."/>
            <person name="Guo H.B."/>
            <person name="Guo H."/>
            <person name="Zheng G."/>
            <person name="Singh R."/>
            <person name="Sharma A."/>
            <person name="Min X."/>
            <person name="Zheng Y."/>
            <person name="Lee H."/>
            <person name="Gurtowski J."/>
            <person name="Sedlazeck F.J."/>
            <person name="Harkess A."/>
            <person name="McKain M.R."/>
            <person name="Liao Z."/>
            <person name="Fang J."/>
            <person name="Liu J."/>
            <person name="Zhang X."/>
            <person name="Zhang Q."/>
            <person name="Hu W."/>
            <person name="Qin Y."/>
            <person name="Wang K."/>
            <person name="Chen L.Y."/>
            <person name="Shirley N."/>
            <person name="Lin Y.R."/>
            <person name="Liu L.Y."/>
            <person name="Hernandez A.G."/>
            <person name="Wright C.L."/>
            <person name="Bulone V."/>
            <person name="Tuskan G.A."/>
            <person name="Heath K."/>
            <person name="Zee F."/>
            <person name="Moore P.H."/>
            <person name="Sunkar R."/>
            <person name="Leebens-Mack J.H."/>
            <person name="Mockler T."/>
            <person name="Bennetzen J.L."/>
            <person name="Freeling M."/>
            <person name="Sankoff D."/>
            <person name="Paterson A.H."/>
            <person name="Zhu X."/>
            <person name="Yang X."/>
            <person name="Smith J.A."/>
            <person name="Cushman J.C."/>
            <person name="Paull R.E."/>
            <person name="Yu Q."/>
        </authorList>
    </citation>
    <scope>NUCLEOTIDE SEQUENCE [LARGE SCALE GENOMIC DNA]</scope>
    <source>
        <strain evidence="4">cv. F153</strain>
    </source>
</reference>
<dbReference type="InterPro" id="IPR008862">
    <property type="entry name" value="Tcp11"/>
</dbReference>
<reference evidence="5" key="2">
    <citation type="submission" date="2025-08" db="UniProtKB">
        <authorList>
            <consortium name="RefSeq"/>
        </authorList>
    </citation>
    <scope>IDENTIFICATION</scope>
    <source>
        <tissue evidence="5">Leaf</tissue>
    </source>
</reference>
<dbReference type="PANTHER" id="PTHR12832:SF11">
    <property type="entry name" value="LD23868P"/>
    <property type="match status" value="1"/>
</dbReference>
<dbReference type="RefSeq" id="XP_020112162.1">
    <property type="nucleotide sequence ID" value="XM_020256573.1"/>
</dbReference>
<name>A0A6P5GWL6_ANACO</name>
<evidence type="ECO:0000313" key="4">
    <source>
        <dbReference type="Proteomes" id="UP000515123"/>
    </source>
</evidence>
<dbReference type="GeneID" id="109726781"/>
<sequence>MDPGGGVDFPAAVAMDFPAEAPSSSSSAAKPAKVPRRLRRRLLEARSGSASSVGEIEAKLREADLRRQRFHELLSCKARTKPRSSSCTSQEEDLGQRLEAKLVAAEQNRLSLLAKERKRLARLDELRVAAKIGVKTRFEEERKELDARVESRARQAEANRLRLLNAYMQRRAALKERTARCLIERLVRENKYKECVYSAILQKRAAAEKKRMGLLEAEKRRAQARVIQARCIAKFIFNKRELERRKMKQELENRLQRAKRQRAEYLRLKGSPHSCAHSNWISHGDLLARKLASCWRKFVTSKGTTFTLTRAYEDLGINENSVKSIPFEQLALLIESPIVLQTTKALLDRLESRFLLSQSSNLSTPENIDHLLKHLTSSPNKRVPAGKAKARGITEKTARSSKENKLLRYPMRAVLCAYMILGHPNAVFSEHGKRESLLIESAINFVQEFGLLVTIILDGPNSGHQKTFRSQLAAFDAAWRAYLYRFVIWKVKDAKSLEKDLVRAACELELSMMRACKLTSEGKECDISHDMNAMQTQVIEGQKLPREKVQHLSGNAGIEQIEFSLSNTRSECFEVNSSVPEEHSSANIEKLSSIVRSLFGSSSSPQNSSTDTEVADMQSNQTIGKRSPAENELLVNEIVHGNDDASPDNIDVGGTDEIIKAKVKETMEKAFWDGVVDSMKGDKPDYSRILGLVKEVRDELCDLAPQSWREEITNSIDLDILSQILESGFEDPYYLRKVLEYSLAMLQKLSAPANEDEMRKAHEKLLSELVEISLSNDGKQSMCIVSMIKGLQFILEEIQELKREVSKARIQLLEPIIKGSAGLEYLQTAFAERYGPPSDAAISLPLTVQWISSLKNTVEEEWNEHLESLSALSTDQQGQPLVTTLRTGGRISRKEALPHVNTPGNNELPECNGEKVDLMVRLGLLKLASGVEGVTMQSVPETFKLNASRLRSIQSRYQQIIVITTSILVLRQILISESAIIPATDLERLISEFVQKLRVLLLSNAANAGVEEIAGTMASCLNDLFPEAKLQSTKEVMARMLIKSLQSGDAVFEKVSRSVYLAVRAVVLRGGGGDGDGQKLADAALRRVGAGMLTDQVAKAAEILVKMATISGWVHGRWYRSLL</sequence>
<comment type="similarity">
    <text evidence="1">Belongs to the TCP11 family.</text>
</comment>
<evidence type="ECO:0000313" key="5">
    <source>
        <dbReference type="RefSeq" id="XP_020112162.1"/>
    </source>
</evidence>
<evidence type="ECO:0000256" key="1">
    <source>
        <dbReference type="ARBA" id="ARBA00010954"/>
    </source>
</evidence>
<dbReference type="Pfam" id="PF05794">
    <property type="entry name" value="Tcp11"/>
    <property type="match status" value="1"/>
</dbReference>
<dbReference type="GO" id="GO:0007165">
    <property type="term" value="P:signal transduction"/>
    <property type="evidence" value="ECO:0007669"/>
    <property type="project" value="TreeGrafter"/>
</dbReference>
<organism evidence="4 5">
    <name type="scientific">Ananas comosus</name>
    <name type="common">Pineapple</name>
    <name type="synonym">Ananas ananas</name>
    <dbReference type="NCBI Taxonomy" id="4615"/>
    <lineage>
        <taxon>Eukaryota</taxon>
        <taxon>Viridiplantae</taxon>
        <taxon>Streptophyta</taxon>
        <taxon>Embryophyta</taxon>
        <taxon>Tracheophyta</taxon>
        <taxon>Spermatophyta</taxon>
        <taxon>Magnoliopsida</taxon>
        <taxon>Liliopsida</taxon>
        <taxon>Poales</taxon>
        <taxon>Bromeliaceae</taxon>
        <taxon>Bromelioideae</taxon>
        <taxon>Ananas</taxon>
    </lineage>
</organism>
<dbReference type="AlphaFoldDB" id="A0A6P5GWL6"/>
<evidence type="ECO:0000256" key="3">
    <source>
        <dbReference type="SAM" id="MobiDB-lite"/>
    </source>
</evidence>
<feature type="region of interest" description="Disordered" evidence="3">
    <location>
        <begin position="599"/>
        <end position="629"/>
    </location>
</feature>